<reference evidence="6" key="1">
    <citation type="submission" date="2015-08" db="EMBL/GenBank/DDBJ databases">
        <authorList>
            <person name="Varghese N."/>
        </authorList>
    </citation>
    <scope>NUCLEOTIDE SEQUENCE [LARGE SCALE GENOMIC DNA]</scope>
    <source>
        <strain evidence="6">JCM 18476</strain>
    </source>
</reference>
<evidence type="ECO:0000259" key="4">
    <source>
        <dbReference type="Pfam" id="PF02954"/>
    </source>
</evidence>
<accession>A0A0K6IHD7</accession>
<dbReference type="Proteomes" id="UP000182769">
    <property type="component" value="Unassembled WGS sequence"/>
</dbReference>
<feature type="domain" description="DNA binding HTH" evidence="4">
    <location>
        <begin position="73"/>
        <end position="113"/>
    </location>
</feature>
<protein>
    <recommendedName>
        <fullName evidence="3">Putative Fis-like DNA-binding protein</fullName>
    </recommendedName>
</protein>
<evidence type="ECO:0000256" key="2">
    <source>
        <dbReference type="ARBA" id="ARBA00023125"/>
    </source>
</evidence>
<dbReference type="InterPro" id="IPR050207">
    <property type="entry name" value="Trans_regulatory_Fis"/>
</dbReference>
<dbReference type="Gene3D" id="1.10.10.60">
    <property type="entry name" value="Homeodomain-like"/>
    <property type="match status" value="1"/>
</dbReference>
<dbReference type="InterPro" id="IPR002197">
    <property type="entry name" value="HTH_Fis"/>
</dbReference>
<evidence type="ECO:0000256" key="1">
    <source>
        <dbReference type="ARBA" id="ARBA00008559"/>
    </source>
</evidence>
<dbReference type="FunFam" id="1.10.10.60:FF:000006">
    <property type="entry name" value="DNA-binding protein Fis"/>
    <property type="match status" value="1"/>
</dbReference>
<dbReference type="InterPro" id="IPR009057">
    <property type="entry name" value="Homeodomain-like_sf"/>
</dbReference>
<gene>
    <name evidence="5" type="ORF">Ga0061065_101309</name>
</gene>
<dbReference type="InterPro" id="IPR005412">
    <property type="entry name" value="Fis_DNA-bd"/>
</dbReference>
<dbReference type="PRINTS" id="PR01590">
    <property type="entry name" value="HTHFIS"/>
</dbReference>
<dbReference type="GO" id="GO:0045893">
    <property type="term" value="P:positive regulation of DNA-templated transcription"/>
    <property type="evidence" value="ECO:0007669"/>
    <property type="project" value="UniProtKB-ARBA"/>
</dbReference>
<dbReference type="EMBL" id="CYHG01000001">
    <property type="protein sequence ID" value="CUB02476.1"/>
    <property type="molecule type" value="Genomic_DNA"/>
</dbReference>
<dbReference type="PRINTS" id="PR01591">
    <property type="entry name" value="DNABINDNGFIS"/>
</dbReference>
<keyword evidence="2 5" id="KW-0238">DNA-binding</keyword>
<dbReference type="GO" id="GO:0043565">
    <property type="term" value="F:sequence-specific DNA binding"/>
    <property type="evidence" value="ECO:0007669"/>
    <property type="project" value="InterPro"/>
</dbReference>
<organism evidence="5 6">
    <name type="scientific">Marinomonas fungiae</name>
    <dbReference type="NCBI Taxonomy" id="1137284"/>
    <lineage>
        <taxon>Bacteria</taxon>
        <taxon>Pseudomonadati</taxon>
        <taxon>Pseudomonadota</taxon>
        <taxon>Gammaproteobacteria</taxon>
        <taxon>Oceanospirillales</taxon>
        <taxon>Oceanospirillaceae</taxon>
        <taxon>Marinomonas</taxon>
    </lineage>
</organism>
<sequence length="116" mass="13284">MRLRDYPSHARLFKMVSFKIEGYSVVDQTHTQTFQTASTEQSQTLRDNVEKALQNYFAHLDGQPVTDLYQLVLAEVEAPLLESVMNYTKDNQTKASAILGLNRGTLRKKLKQYGML</sequence>
<dbReference type="PANTHER" id="PTHR47918">
    <property type="entry name" value="DNA-BINDING PROTEIN FIS"/>
    <property type="match status" value="1"/>
</dbReference>
<dbReference type="SUPFAM" id="SSF46689">
    <property type="entry name" value="Homeodomain-like"/>
    <property type="match status" value="1"/>
</dbReference>
<comment type="similarity">
    <text evidence="1">Belongs to the transcriptional regulatory Fis family.</text>
</comment>
<dbReference type="PANTHER" id="PTHR47918:SF1">
    <property type="entry name" value="DNA-BINDING PROTEIN FIS"/>
    <property type="match status" value="1"/>
</dbReference>
<dbReference type="NCBIfam" id="NF001659">
    <property type="entry name" value="PRK00430.1"/>
    <property type="match status" value="1"/>
</dbReference>
<dbReference type="STRING" id="1137284.GCA_001418205_00310"/>
<evidence type="ECO:0000313" key="6">
    <source>
        <dbReference type="Proteomes" id="UP000182769"/>
    </source>
</evidence>
<dbReference type="Pfam" id="PF02954">
    <property type="entry name" value="HTH_8"/>
    <property type="match status" value="1"/>
</dbReference>
<name>A0A0K6IHD7_9GAMM</name>
<evidence type="ECO:0000256" key="3">
    <source>
        <dbReference type="ARBA" id="ARBA00029540"/>
    </source>
</evidence>
<evidence type="ECO:0000313" key="5">
    <source>
        <dbReference type="EMBL" id="CUB02476.1"/>
    </source>
</evidence>
<proteinExistence type="inferred from homology"/>
<dbReference type="AlphaFoldDB" id="A0A0K6IHD7"/>
<keyword evidence="6" id="KW-1185">Reference proteome</keyword>